<reference evidence="5" key="1">
    <citation type="journal article" date="2022" name="Proc. Natl. Acad. Sci. U.S.A.">
        <title>Identification of the Bartonella autotransporter CFA as a protective antigen and hypervariable target of neutralizing antibodies in mice.</title>
        <authorList>
            <person name="Siewert L.K."/>
            <person name="Korotaev A."/>
            <person name="Sedzicki J."/>
            <person name="Fromm K."/>
            <person name="Pinschewer D.D."/>
            <person name="Dehio C."/>
        </authorList>
    </citation>
    <scope>NUCLEOTIDE SEQUENCE</scope>
    <source>
        <strain evidence="5">IBS296</strain>
    </source>
</reference>
<comment type="subunit">
    <text evidence="3">Interacts with GyrB.</text>
</comment>
<feature type="binding site" evidence="3">
    <location>
        <position position="71"/>
    </location>
    <ligand>
        <name>Zn(2+)</name>
        <dbReference type="ChEBI" id="CHEBI:29105"/>
    </ligand>
</feature>
<gene>
    <name evidence="3 5" type="primary">yacG</name>
    <name evidence="5" type="ORF">LAJ60_04925</name>
</gene>
<dbReference type="Pfam" id="PF03884">
    <property type="entry name" value="YacG"/>
    <property type="match status" value="1"/>
</dbReference>
<dbReference type="GO" id="GO:0008657">
    <property type="term" value="F:DNA topoisomerase type II (double strand cut, ATP-hydrolyzing) inhibitor activity"/>
    <property type="evidence" value="ECO:0007669"/>
    <property type="project" value="UniProtKB-UniRule"/>
</dbReference>
<dbReference type="InterPro" id="IPR005584">
    <property type="entry name" value="DNA_gyrase_inhibitor_YacG"/>
</dbReference>
<feature type="compositionally biased region" description="Basic and acidic residues" evidence="4">
    <location>
        <begin position="25"/>
        <end position="41"/>
    </location>
</feature>
<dbReference type="NCBIfam" id="NF002362">
    <property type="entry name" value="PRK01343.1"/>
    <property type="match status" value="1"/>
</dbReference>
<keyword evidence="2 3" id="KW-0862">Zinc</keyword>
<dbReference type="HAMAP" id="MF_00649">
    <property type="entry name" value="DNA_gyrase_inhibitor_YacG"/>
    <property type="match status" value="1"/>
</dbReference>
<feature type="region of interest" description="Disordered" evidence="4">
    <location>
        <begin position="1"/>
        <end position="53"/>
    </location>
</feature>
<feature type="binding site" evidence="3">
    <location>
        <position position="56"/>
    </location>
    <ligand>
        <name>Zn(2+)</name>
        <dbReference type="ChEBI" id="CHEBI:29105"/>
    </ligand>
</feature>
<sequence>MEQYKKQQKAERKNEKKQTAKKLNKVHEQKTKMHQMPKDPDLTQTEKSPIRPPHPCPICGQMAQQNAYPFCSTRCRAIDLNRWLSGAYILPPPPQSSDEEE</sequence>
<evidence type="ECO:0000313" key="5">
    <source>
        <dbReference type="EMBL" id="USP02231.1"/>
    </source>
</evidence>
<evidence type="ECO:0000256" key="4">
    <source>
        <dbReference type="SAM" id="MobiDB-lite"/>
    </source>
</evidence>
<dbReference type="GO" id="GO:0008270">
    <property type="term" value="F:zinc ion binding"/>
    <property type="evidence" value="ECO:0007669"/>
    <property type="project" value="UniProtKB-UniRule"/>
</dbReference>
<comment type="similarity">
    <text evidence="3">Belongs to the DNA gyrase inhibitor YacG family.</text>
</comment>
<proteinExistence type="inferred from homology"/>
<feature type="binding site" evidence="3">
    <location>
        <position position="59"/>
    </location>
    <ligand>
        <name>Zn(2+)</name>
        <dbReference type="ChEBI" id="CHEBI:29105"/>
    </ligand>
</feature>
<protein>
    <recommendedName>
        <fullName evidence="3">DNA gyrase inhibitor YacG</fullName>
    </recommendedName>
</protein>
<feature type="compositionally biased region" description="Basic and acidic residues" evidence="4">
    <location>
        <begin position="1"/>
        <end position="18"/>
    </location>
</feature>
<dbReference type="PANTHER" id="PTHR36150:SF1">
    <property type="entry name" value="DNA GYRASE INHIBITOR YACG"/>
    <property type="match status" value="1"/>
</dbReference>
<dbReference type="AlphaFoldDB" id="A0A9Q9DLV0"/>
<dbReference type="RefSeq" id="WP_078692140.1">
    <property type="nucleotide sequence ID" value="NZ_CADDYE010000010.1"/>
</dbReference>
<keyword evidence="1 3" id="KW-0479">Metal-binding</keyword>
<dbReference type="PANTHER" id="PTHR36150">
    <property type="entry name" value="DNA GYRASE INHIBITOR YACG"/>
    <property type="match status" value="1"/>
</dbReference>
<evidence type="ECO:0000256" key="2">
    <source>
        <dbReference type="ARBA" id="ARBA00022833"/>
    </source>
</evidence>
<dbReference type="SUPFAM" id="SSF57716">
    <property type="entry name" value="Glucocorticoid receptor-like (DNA-binding domain)"/>
    <property type="match status" value="1"/>
</dbReference>
<evidence type="ECO:0000256" key="1">
    <source>
        <dbReference type="ARBA" id="ARBA00022723"/>
    </source>
</evidence>
<organism evidence="5 6">
    <name type="scientific">Bartonella taylorii</name>
    <dbReference type="NCBI Taxonomy" id="33046"/>
    <lineage>
        <taxon>Bacteria</taxon>
        <taxon>Pseudomonadati</taxon>
        <taxon>Pseudomonadota</taxon>
        <taxon>Alphaproteobacteria</taxon>
        <taxon>Hyphomicrobiales</taxon>
        <taxon>Bartonellaceae</taxon>
        <taxon>Bartonella</taxon>
    </lineage>
</organism>
<name>A0A9Q9DLV0_BARTA</name>
<accession>A0A9Q9DLV0</accession>
<comment type="cofactor">
    <cofactor evidence="3">
        <name>Zn(2+)</name>
        <dbReference type="ChEBI" id="CHEBI:29105"/>
    </cofactor>
    <text evidence="3">Binds 1 zinc ion.</text>
</comment>
<dbReference type="KEGG" id="btay:LAJ60_04925"/>
<comment type="function">
    <text evidence="3">Inhibits all the catalytic activities of DNA gyrase by preventing its interaction with DNA. Acts by binding directly to the C-terminal domain of GyrB, which probably disrupts DNA binding by the gyrase.</text>
</comment>
<feature type="binding site" evidence="3">
    <location>
        <position position="75"/>
    </location>
    <ligand>
        <name>Zn(2+)</name>
        <dbReference type="ChEBI" id="CHEBI:29105"/>
    </ligand>
</feature>
<dbReference type="Proteomes" id="UP001056980">
    <property type="component" value="Chromosome"/>
</dbReference>
<dbReference type="GO" id="GO:0006355">
    <property type="term" value="P:regulation of DNA-templated transcription"/>
    <property type="evidence" value="ECO:0007669"/>
    <property type="project" value="InterPro"/>
</dbReference>
<evidence type="ECO:0000256" key="3">
    <source>
        <dbReference type="HAMAP-Rule" id="MF_00649"/>
    </source>
</evidence>
<dbReference type="EMBL" id="CP083444">
    <property type="protein sequence ID" value="USP02231.1"/>
    <property type="molecule type" value="Genomic_DNA"/>
</dbReference>
<evidence type="ECO:0000313" key="6">
    <source>
        <dbReference type="Proteomes" id="UP001056980"/>
    </source>
</evidence>
<dbReference type="Gene3D" id="3.30.50.10">
    <property type="entry name" value="Erythroid Transcription Factor GATA-1, subunit A"/>
    <property type="match status" value="1"/>
</dbReference>
<dbReference type="InterPro" id="IPR013088">
    <property type="entry name" value="Znf_NHR/GATA"/>
</dbReference>